<gene>
    <name evidence="2" type="ORF">E4T80_00070</name>
</gene>
<feature type="domain" description="IraD/Gp25-like" evidence="1">
    <location>
        <begin position="13"/>
        <end position="89"/>
    </location>
</feature>
<accession>A0A4Y9K9K2</accession>
<organism evidence="2 3">
    <name type="scientific">Muribacter muris</name>
    <dbReference type="NCBI Taxonomy" id="67855"/>
    <lineage>
        <taxon>Bacteria</taxon>
        <taxon>Pseudomonadati</taxon>
        <taxon>Pseudomonadota</taxon>
        <taxon>Gammaproteobacteria</taxon>
        <taxon>Pasteurellales</taxon>
        <taxon>Pasteurellaceae</taxon>
        <taxon>Muribacter</taxon>
    </lineage>
</organism>
<comment type="caution">
    <text evidence="2">The sequence shown here is derived from an EMBL/GenBank/DDBJ whole genome shotgun (WGS) entry which is preliminary data.</text>
</comment>
<name>A0A4Y9K9K2_9PAST</name>
<dbReference type="AlphaFoldDB" id="A0A4Y9K9K2"/>
<protein>
    <recommendedName>
        <fullName evidence="1">IraD/Gp25-like domain-containing protein</fullName>
    </recommendedName>
</protein>
<dbReference type="Proteomes" id="UP000297396">
    <property type="component" value="Unassembled WGS sequence"/>
</dbReference>
<dbReference type="RefSeq" id="WP_135053830.1">
    <property type="nucleotide sequence ID" value="NZ_JADGLC010000001.1"/>
</dbReference>
<dbReference type="SUPFAM" id="SSF160719">
    <property type="entry name" value="gpW/gp25-like"/>
    <property type="match status" value="1"/>
</dbReference>
<dbReference type="OrthoDB" id="9802846at2"/>
<reference evidence="2 3" key="1">
    <citation type="submission" date="2019-03" db="EMBL/GenBank/DDBJ databases">
        <title>Diversity of the mouse oral microbiome.</title>
        <authorList>
            <person name="Joseph S."/>
            <person name="Aduse-Opoku J."/>
            <person name="Curtis M."/>
            <person name="Wade W."/>
            <person name="Hashim A."/>
        </authorList>
    </citation>
    <scope>NUCLEOTIDE SEQUENCE [LARGE SCALE GENOMIC DNA]</scope>
    <source>
        <strain evidence="2 3">WT12</strain>
    </source>
</reference>
<proteinExistence type="predicted"/>
<evidence type="ECO:0000313" key="3">
    <source>
        <dbReference type="Proteomes" id="UP000297396"/>
    </source>
</evidence>
<dbReference type="Gene3D" id="3.10.450.40">
    <property type="match status" value="1"/>
</dbReference>
<evidence type="ECO:0000259" key="1">
    <source>
        <dbReference type="Pfam" id="PF04965"/>
    </source>
</evidence>
<dbReference type="EMBL" id="SPPA01000001">
    <property type="protein sequence ID" value="TFV13276.1"/>
    <property type="molecule type" value="Genomic_DNA"/>
</dbReference>
<dbReference type="InterPro" id="IPR007048">
    <property type="entry name" value="IraD/Gp25-like"/>
</dbReference>
<dbReference type="Pfam" id="PF04965">
    <property type="entry name" value="GPW_gp25"/>
    <property type="match status" value="1"/>
</dbReference>
<evidence type="ECO:0000313" key="2">
    <source>
        <dbReference type="EMBL" id="TFV13276.1"/>
    </source>
</evidence>
<sequence length="115" mass="12905">MNRQTGERLESEIEHIKQSISDILLTPKGSRIMRRDYGSHLLKLIDRPLSAGLALQISAACVMALKQWEPRIEVKAFKVSIQSLAYAHQVTGSLEAIVKKSQTKLTLSNLNLSYE</sequence>